<keyword evidence="5" id="KW-0378">Hydrolase</keyword>
<sequence length="561" mass="64239">MKTLVFLTVLVVTVISDPINLNPTEDWWTHAVFYQIYPLSYKDTDGNGYGDLTGITEKLDYLKDLGIDGVWLSPIYPTPLADYTYDISNYRDIDPLFGSLEIFDAFVARAKELGIRVIMDYVPDYTSDEHDWFSQSVQKVDPYTDYYMWDDGKVDDDGNRLPPNGWQSVFGGAAWLFNEDRQQWFLHQFTPKQPDLNWTNTDLYEFLVDVMRYWLDKGIDGFRVDAVPWLFEGSFDNNDTVSPQNLPETYNAVKIMRSVADEKTEEYGETKILMLEVYGTEDQVMEYYGTPDSPGGHFPFNFRFITDLNGSSNARDFSRVLNNYLEHVSQAEDRVPNWVLGNHDQHRIADRYHPKLVEGMHFLSLLLPGVALTFNGEEIGMEDTYITWEQCLDPQGVNAGEQGYLNRTRDLERTPFQWDDTDNAGFSDGETTWLPVNPNYKELNAELENAANKSHIQVYKNLIQLRKEATFKNGATEIAALTDNVLAFTRTLDGEDTYVIVLNLGDAAETVDLTEAFSYLPDQLKMVAVSIYSEHEVGMVHDTTNLEIQAKDSFVFTSATQ</sequence>
<dbReference type="Gene3D" id="3.20.20.80">
    <property type="entry name" value="Glycosidases"/>
    <property type="match status" value="1"/>
</dbReference>
<dbReference type="InterPro" id="IPR045857">
    <property type="entry name" value="O16G_dom_2"/>
</dbReference>
<dbReference type="Gene3D" id="3.90.400.10">
    <property type="entry name" value="Oligo-1,6-glucosidase, Domain 2"/>
    <property type="match status" value="1"/>
</dbReference>
<comment type="caution">
    <text evidence="8">The sequence shown here is derived from an EMBL/GenBank/DDBJ whole genome shotgun (WGS) entry which is preliminary data.</text>
</comment>
<keyword evidence="5" id="KW-0326">Glycosidase</keyword>
<evidence type="ECO:0000313" key="8">
    <source>
        <dbReference type="EMBL" id="KAJ9588788.1"/>
    </source>
</evidence>
<dbReference type="Pfam" id="PF00128">
    <property type="entry name" value="Alpha-amylase"/>
    <property type="match status" value="1"/>
</dbReference>
<name>A0AAD7ZZQ9_DIPPU</name>
<dbReference type="SUPFAM" id="SSF51011">
    <property type="entry name" value="Glycosyl hydrolase domain"/>
    <property type="match status" value="1"/>
</dbReference>
<proteinExistence type="inferred from homology"/>
<feature type="domain" description="Glycosyl hydrolase family 13 catalytic" evidence="7">
    <location>
        <begin position="35"/>
        <end position="417"/>
    </location>
</feature>
<keyword evidence="6" id="KW-0732">Signal</keyword>
<feature type="chain" id="PRO_5041901514" description="alpha-glucosidase" evidence="6">
    <location>
        <begin position="17"/>
        <end position="561"/>
    </location>
</feature>
<organism evidence="8 9">
    <name type="scientific">Diploptera punctata</name>
    <name type="common">Pacific beetle cockroach</name>
    <dbReference type="NCBI Taxonomy" id="6984"/>
    <lineage>
        <taxon>Eukaryota</taxon>
        <taxon>Metazoa</taxon>
        <taxon>Ecdysozoa</taxon>
        <taxon>Arthropoda</taxon>
        <taxon>Hexapoda</taxon>
        <taxon>Insecta</taxon>
        <taxon>Pterygota</taxon>
        <taxon>Neoptera</taxon>
        <taxon>Polyneoptera</taxon>
        <taxon>Dictyoptera</taxon>
        <taxon>Blattodea</taxon>
        <taxon>Blaberoidea</taxon>
        <taxon>Blaberidae</taxon>
        <taxon>Diplopterinae</taxon>
        <taxon>Diploptera</taxon>
    </lineage>
</organism>
<dbReference type="InterPro" id="IPR006047">
    <property type="entry name" value="GH13_cat_dom"/>
</dbReference>
<accession>A0AAD7ZZQ9</accession>
<evidence type="ECO:0000256" key="5">
    <source>
        <dbReference type="ARBA" id="ARBA00023295"/>
    </source>
</evidence>
<dbReference type="SUPFAM" id="SSF51445">
    <property type="entry name" value="(Trans)glycosidases"/>
    <property type="match status" value="1"/>
</dbReference>
<dbReference type="GO" id="GO:0005975">
    <property type="term" value="P:carbohydrate metabolic process"/>
    <property type="evidence" value="ECO:0007669"/>
    <property type="project" value="InterPro"/>
</dbReference>
<evidence type="ECO:0000259" key="7">
    <source>
        <dbReference type="SMART" id="SM00642"/>
    </source>
</evidence>
<feature type="signal peptide" evidence="6">
    <location>
        <begin position="1"/>
        <end position="16"/>
    </location>
</feature>
<evidence type="ECO:0000313" key="9">
    <source>
        <dbReference type="Proteomes" id="UP001233999"/>
    </source>
</evidence>
<evidence type="ECO:0000256" key="4">
    <source>
        <dbReference type="ARBA" id="ARBA00023180"/>
    </source>
</evidence>
<dbReference type="FunFam" id="3.90.400.10:FF:000001">
    <property type="entry name" value="Maltase A3, isoform A"/>
    <property type="match status" value="1"/>
</dbReference>
<dbReference type="EC" id="3.2.1.20" evidence="3"/>
<keyword evidence="9" id="KW-1185">Reference proteome</keyword>
<dbReference type="PANTHER" id="PTHR10357">
    <property type="entry name" value="ALPHA-AMYLASE FAMILY MEMBER"/>
    <property type="match status" value="1"/>
</dbReference>
<evidence type="ECO:0000256" key="2">
    <source>
        <dbReference type="ARBA" id="ARBA00008061"/>
    </source>
</evidence>
<evidence type="ECO:0000256" key="3">
    <source>
        <dbReference type="ARBA" id="ARBA00012741"/>
    </source>
</evidence>
<reference evidence="8" key="2">
    <citation type="submission" date="2023-05" db="EMBL/GenBank/DDBJ databases">
        <authorList>
            <person name="Fouks B."/>
        </authorList>
    </citation>
    <scope>NUCLEOTIDE SEQUENCE</scope>
    <source>
        <strain evidence="8">Stay&amp;Tobe</strain>
        <tissue evidence="8">Testes</tissue>
    </source>
</reference>
<evidence type="ECO:0000256" key="1">
    <source>
        <dbReference type="ARBA" id="ARBA00001657"/>
    </source>
</evidence>
<comment type="similarity">
    <text evidence="2">Belongs to the glycosyl hydrolase 13 family.</text>
</comment>
<keyword evidence="4" id="KW-0325">Glycoprotein</keyword>
<dbReference type="PANTHER" id="PTHR10357:SF179">
    <property type="entry name" value="NEUTRAL AND BASIC AMINO ACID TRANSPORT PROTEIN RBAT"/>
    <property type="match status" value="1"/>
</dbReference>
<dbReference type="InterPro" id="IPR017853">
    <property type="entry name" value="GH"/>
</dbReference>
<dbReference type="Gene3D" id="2.60.40.1180">
    <property type="entry name" value="Golgi alpha-mannosidase II"/>
    <property type="match status" value="1"/>
</dbReference>
<reference evidence="8" key="1">
    <citation type="journal article" date="2023" name="IScience">
        <title>Live-bearing cockroach genome reveals convergent evolutionary mechanisms linked to viviparity in insects and beyond.</title>
        <authorList>
            <person name="Fouks B."/>
            <person name="Harrison M.C."/>
            <person name="Mikhailova A.A."/>
            <person name="Marchal E."/>
            <person name="English S."/>
            <person name="Carruthers M."/>
            <person name="Jennings E.C."/>
            <person name="Chiamaka E.L."/>
            <person name="Frigard R.A."/>
            <person name="Pippel M."/>
            <person name="Attardo G.M."/>
            <person name="Benoit J.B."/>
            <person name="Bornberg-Bauer E."/>
            <person name="Tobe S.S."/>
        </authorList>
    </citation>
    <scope>NUCLEOTIDE SEQUENCE</scope>
    <source>
        <strain evidence="8">Stay&amp;Tobe</strain>
    </source>
</reference>
<comment type="catalytic activity">
    <reaction evidence="1">
        <text>Hydrolysis of terminal, non-reducing (1-&gt;4)-linked alpha-D-glucose residues with release of alpha-D-glucose.</text>
        <dbReference type="EC" id="3.2.1.20"/>
    </reaction>
</comment>
<dbReference type="EMBL" id="JASPKZ010005303">
    <property type="protein sequence ID" value="KAJ9588788.1"/>
    <property type="molecule type" value="Genomic_DNA"/>
</dbReference>
<protein>
    <recommendedName>
        <fullName evidence="3">alpha-glucosidase</fullName>
        <ecNumber evidence="3">3.2.1.20</ecNumber>
    </recommendedName>
</protein>
<dbReference type="SMART" id="SM00642">
    <property type="entry name" value="Aamy"/>
    <property type="match status" value="1"/>
</dbReference>
<evidence type="ECO:0000256" key="6">
    <source>
        <dbReference type="SAM" id="SignalP"/>
    </source>
</evidence>
<gene>
    <name evidence="8" type="ORF">L9F63_017899</name>
</gene>
<dbReference type="InterPro" id="IPR013780">
    <property type="entry name" value="Glyco_hydro_b"/>
</dbReference>
<dbReference type="GO" id="GO:0004558">
    <property type="term" value="F:alpha-1,4-glucosidase activity"/>
    <property type="evidence" value="ECO:0007669"/>
    <property type="project" value="UniProtKB-EC"/>
</dbReference>
<dbReference type="Proteomes" id="UP001233999">
    <property type="component" value="Unassembled WGS sequence"/>
</dbReference>
<dbReference type="AlphaFoldDB" id="A0AAD7ZZQ9"/>